<keyword evidence="7" id="KW-1185">Reference proteome</keyword>
<dbReference type="InterPro" id="IPR000436">
    <property type="entry name" value="Sushi_SCR_CCP_dom"/>
</dbReference>
<evidence type="ECO:0000313" key="7">
    <source>
        <dbReference type="Proteomes" id="UP001186944"/>
    </source>
</evidence>
<name>A0AA88YJ96_PINIB</name>
<evidence type="ECO:0000256" key="2">
    <source>
        <dbReference type="ARBA" id="ARBA00023157"/>
    </source>
</evidence>
<dbReference type="InterPro" id="IPR003410">
    <property type="entry name" value="HYR_dom"/>
</dbReference>
<sequence length="1275" mass="141815">RDNTPPSLQCPNDIYKEADRLQVNTKVSWTEPRAYDNRDGTITPTRTGKGPGKHFWGTTIISYHARDKAGNMGRCSFKIVVNMIECPILSPVRDGYFICHPGGDYRYGSTCNFGCYDGHELIGDSILECLQTGQWSVAIPHCKKVTCNSLAPALSPMDYTCTDANNYRSLCTYGCQSGYDIMSGMTRVRVCNKYGDWRGALPSCVDIEPPMISQCERAVYNYADRNSTSGTAVWSEPIVTDNHDSTVTVRKIGSINIGDIVQSGSYDIEYTSTDADGNEALPSTEMCKTVPNAPKNGALACDNWLGGKFCQMLCKEGYDVRPGSNHYDMLVCDNNGEWLPHDSLPLANCAKSRFPTGSLLKMSANYYFTGNCHDEDVQKEIQNKFIETLESSVYSDACTTYADRCKASNVKIYCGEEDRKRKRSAELRVDFEIEITITTTDDFDGTYNTLRGHVNEITHPISDVILNTSLDLSAVFACAEGSYLSSGENQCIQCPRSTYQPDDGQEECLPCPYGKTTDTVGASSVSSCKDGCDPGTWSTNGLPPCSLCPIGTYSTIYGSDGCITCNGSKTTIVEGGDDEALCQEFDAVLSDQQSSISSTTEIARNYSSFAISLWLQTEDLDNSSFTISLNNNEEELFIIHFSSEVLIDIERSTFKFGQIPEEERWYPFIFIFDSSNVEYILDDSSKTENLPSPVLLTPGNLSISLQGKGKISRFHVWSNMYDREDLKTRTTKCNLNAVGDIFNWKEMEAGEGNNVFFQIPSECDDVDDCNPNPCKNGTCFERVLDMYVDVTMVFVETIVKSTLMTVTTMYVRTTQPASTARQTTRVYVHENYTGDFCETLLVDGQWSTWNEWSVCSVTCGNGTMIRTRLCNDPTPDNGGRYCEGNDTDFTTCNDTELCPVCSILTAPTNSTLYCSSFSNGTMNCTLQCDDGYDFDHTPKPYYLCGPDTFFLWDYQTDDNVFGRLPYCNAISLGDKLTASYEVRYEHLTCHSESMTADTTSAITNAVNIVVRQVGCIQTGICQNRESTLKDCVTRSKRSTGSATVGVNIIIDCDTNAHGTEACYTALNLAIQDLNNHVDNNTFDVLVQGILYEVDPDDTVINGVVSCPTGYIQIRYYSDTGLSVNRNVQVSHVQTVPRQLVQDVLVNRNVEISHVQPVQRQLVQDLFVNRNVQVRHVQPVQRQLVQGLSVNRNVQVSHVQPVQRQLVQGQSVNRNVQVSHAQPVQRKLVQGLSVNRSVQLSHIQTIQRQMVQGLSVNRNVQVSHVQTIQRQLVQDL</sequence>
<keyword evidence="2 3" id="KW-1015">Disulfide bond</keyword>
<dbReference type="Pfam" id="PF02494">
    <property type="entry name" value="HYR"/>
    <property type="match status" value="2"/>
</dbReference>
<feature type="domain" description="Sushi" evidence="5">
    <location>
        <begin position="145"/>
        <end position="206"/>
    </location>
</feature>
<feature type="domain" description="HYR" evidence="4">
    <location>
        <begin position="1"/>
        <end position="83"/>
    </location>
</feature>
<feature type="non-terminal residue" evidence="6">
    <location>
        <position position="1"/>
    </location>
</feature>
<dbReference type="PROSITE" id="PS50092">
    <property type="entry name" value="TSP1"/>
    <property type="match status" value="1"/>
</dbReference>
<dbReference type="Proteomes" id="UP001186944">
    <property type="component" value="Unassembled WGS sequence"/>
</dbReference>
<feature type="domain" description="Sushi" evidence="5">
    <location>
        <begin position="285"/>
        <end position="351"/>
    </location>
</feature>
<dbReference type="AlphaFoldDB" id="A0AA88YJ96"/>
<keyword evidence="3" id="KW-0768">Sushi</keyword>
<dbReference type="Gene3D" id="2.10.70.10">
    <property type="entry name" value="Complement Module, domain 1"/>
    <property type="match status" value="2"/>
</dbReference>
<feature type="disulfide bond" evidence="3">
    <location>
        <begin position="86"/>
        <end position="129"/>
    </location>
</feature>
<dbReference type="SUPFAM" id="SSF82895">
    <property type="entry name" value="TSP-1 type 1 repeat"/>
    <property type="match status" value="1"/>
</dbReference>
<feature type="disulfide bond" evidence="3">
    <location>
        <begin position="115"/>
        <end position="142"/>
    </location>
</feature>
<dbReference type="InterPro" id="IPR000884">
    <property type="entry name" value="TSP1_rpt"/>
</dbReference>
<evidence type="ECO:0000259" key="4">
    <source>
        <dbReference type="PROSITE" id="PS50825"/>
    </source>
</evidence>
<organism evidence="6 7">
    <name type="scientific">Pinctada imbricata</name>
    <name type="common">Atlantic pearl-oyster</name>
    <name type="synonym">Pinctada martensii</name>
    <dbReference type="NCBI Taxonomy" id="66713"/>
    <lineage>
        <taxon>Eukaryota</taxon>
        <taxon>Metazoa</taxon>
        <taxon>Spiralia</taxon>
        <taxon>Lophotrochozoa</taxon>
        <taxon>Mollusca</taxon>
        <taxon>Bivalvia</taxon>
        <taxon>Autobranchia</taxon>
        <taxon>Pteriomorphia</taxon>
        <taxon>Pterioida</taxon>
        <taxon>Pterioidea</taxon>
        <taxon>Pteriidae</taxon>
        <taxon>Pinctada</taxon>
    </lineage>
</organism>
<dbReference type="InterPro" id="IPR036383">
    <property type="entry name" value="TSP1_rpt_sf"/>
</dbReference>
<dbReference type="FunFam" id="2.20.100.10:FF:000007">
    <property type="entry name" value="Thrombospondin 1"/>
    <property type="match status" value="1"/>
</dbReference>
<gene>
    <name evidence="6" type="ORF">FSP39_013507</name>
</gene>
<comment type="caution">
    <text evidence="3">Lacks conserved residue(s) required for the propagation of feature annotation.</text>
</comment>
<dbReference type="InterPro" id="IPR013320">
    <property type="entry name" value="ConA-like_dom_sf"/>
</dbReference>
<dbReference type="Pfam" id="PF00090">
    <property type="entry name" value="TSP_1"/>
    <property type="match status" value="1"/>
</dbReference>
<dbReference type="EMBL" id="VSWD01000005">
    <property type="protein sequence ID" value="KAK3102731.1"/>
    <property type="molecule type" value="Genomic_DNA"/>
</dbReference>
<dbReference type="SMART" id="SM00032">
    <property type="entry name" value="CCP"/>
    <property type="match status" value="3"/>
</dbReference>
<evidence type="ECO:0000256" key="1">
    <source>
        <dbReference type="ARBA" id="ARBA00022737"/>
    </source>
</evidence>
<feature type="domain" description="Sushi" evidence="5">
    <location>
        <begin position="84"/>
        <end position="144"/>
    </location>
</feature>
<comment type="caution">
    <text evidence="6">The sequence shown here is derived from an EMBL/GenBank/DDBJ whole genome shotgun (WGS) entry which is preliminary data.</text>
</comment>
<dbReference type="SUPFAM" id="SSF49899">
    <property type="entry name" value="Concanavalin A-like lectins/glucanases"/>
    <property type="match status" value="1"/>
</dbReference>
<protein>
    <submittedName>
        <fullName evidence="6">Uncharacterized protein</fullName>
    </submittedName>
</protein>
<evidence type="ECO:0000259" key="5">
    <source>
        <dbReference type="PROSITE" id="PS50923"/>
    </source>
</evidence>
<dbReference type="Gene3D" id="2.10.50.10">
    <property type="entry name" value="Tumor Necrosis Factor Receptor, subunit A, domain 2"/>
    <property type="match status" value="1"/>
</dbReference>
<reference evidence="6" key="1">
    <citation type="submission" date="2019-08" db="EMBL/GenBank/DDBJ databases">
        <title>The improved chromosome-level genome for the pearl oyster Pinctada fucata martensii using PacBio sequencing and Hi-C.</title>
        <authorList>
            <person name="Zheng Z."/>
        </authorList>
    </citation>
    <scope>NUCLEOTIDE SEQUENCE</scope>
    <source>
        <strain evidence="6">ZZ-2019</strain>
        <tissue evidence="6">Adductor muscle</tissue>
    </source>
</reference>
<dbReference type="PROSITE" id="PS50923">
    <property type="entry name" value="SUSHI"/>
    <property type="match status" value="3"/>
</dbReference>
<evidence type="ECO:0000313" key="6">
    <source>
        <dbReference type="EMBL" id="KAK3102731.1"/>
    </source>
</evidence>
<dbReference type="Gene3D" id="2.60.120.200">
    <property type="match status" value="1"/>
</dbReference>
<dbReference type="PANTHER" id="PTHR46343:SF2">
    <property type="entry name" value="SUSHI_VON WILLEBRAND FACTOR TYPE A_EGF_PENTRAXIN DOMAIN-CONTAINING 1"/>
    <property type="match status" value="1"/>
</dbReference>
<dbReference type="SUPFAM" id="SSF57535">
    <property type="entry name" value="Complement control module/SCR domain"/>
    <property type="match status" value="2"/>
</dbReference>
<dbReference type="InterPro" id="IPR035976">
    <property type="entry name" value="Sushi/SCR/CCP_sf"/>
</dbReference>
<dbReference type="PROSITE" id="PS50825">
    <property type="entry name" value="HYR"/>
    <property type="match status" value="2"/>
</dbReference>
<accession>A0AA88YJ96</accession>
<dbReference type="Pfam" id="PF00084">
    <property type="entry name" value="Sushi"/>
    <property type="match status" value="2"/>
</dbReference>
<dbReference type="SMART" id="SM01411">
    <property type="entry name" value="Ephrin_rec_like"/>
    <property type="match status" value="2"/>
</dbReference>
<dbReference type="Gene3D" id="2.20.100.10">
    <property type="entry name" value="Thrombospondin type-1 (TSP1) repeat"/>
    <property type="match status" value="1"/>
</dbReference>
<dbReference type="CDD" id="cd00033">
    <property type="entry name" value="CCP"/>
    <property type="match status" value="1"/>
</dbReference>
<dbReference type="InterPro" id="IPR011641">
    <property type="entry name" value="Tyr-kin_ephrin_A/B_rcpt-like"/>
</dbReference>
<dbReference type="SMART" id="SM00209">
    <property type="entry name" value="TSP1"/>
    <property type="match status" value="1"/>
</dbReference>
<dbReference type="Pfam" id="PF07699">
    <property type="entry name" value="Ephrin_rec_like"/>
    <property type="match status" value="2"/>
</dbReference>
<evidence type="ECO:0000256" key="3">
    <source>
        <dbReference type="PROSITE-ProRule" id="PRU00302"/>
    </source>
</evidence>
<dbReference type="InterPro" id="IPR043555">
    <property type="entry name" value="SRPX-like"/>
</dbReference>
<keyword evidence="1" id="KW-0677">Repeat</keyword>
<dbReference type="PANTHER" id="PTHR46343">
    <property type="entry name" value="HYR DOMAIN-CONTAINING PROTEIN"/>
    <property type="match status" value="1"/>
</dbReference>
<proteinExistence type="predicted"/>
<feature type="domain" description="HYR" evidence="4">
    <location>
        <begin position="205"/>
        <end position="295"/>
    </location>
</feature>
<dbReference type="FunFam" id="2.10.50.10:FF:000018">
    <property type="entry name" value="Sushi, von Willebrand factor type A, EGF and pentraxin domain-containing 1"/>
    <property type="match status" value="1"/>
</dbReference>